<dbReference type="InterPro" id="IPR036188">
    <property type="entry name" value="FAD/NAD-bd_sf"/>
</dbReference>
<organism evidence="7 8">
    <name type="scientific">Schaalia canis</name>
    <dbReference type="NCBI Taxonomy" id="100469"/>
    <lineage>
        <taxon>Bacteria</taxon>
        <taxon>Bacillati</taxon>
        <taxon>Actinomycetota</taxon>
        <taxon>Actinomycetes</taxon>
        <taxon>Actinomycetales</taxon>
        <taxon>Actinomycetaceae</taxon>
        <taxon>Schaalia</taxon>
    </lineage>
</organism>
<dbReference type="GO" id="GO:0016117">
    <property type="term" value="P:carotenoid biosynthetic process"/>
    <property type="evidence" value="ECO:0007669"/>
    <property type="project" value="UniProtKB-KW"/>
</dbReference>
<feature type="domain" description="Amine oxidase" evidence="6">
    <location>
        <begin position="19"/>
        <end position="520"/>
    </location>
</feature>
<evidence type="ECO:0000256" key="2">
    <source>
        <dbReference type="ARBA" id="ARBA00022746"/>
    </source>
</evidence>
<dbReference type="InterPro" id="IPR014105">
    <property type="entry name" value="Carotenoid/retinoid_OxRdtase"/>
</dbReference>
<evidence type="ECO:0000256" key="5">
    <source>
        <dbReference type="SAM" id="MobiDB-lite"/>
    </source>
</evidence>
<keyword evidence="2 4" id="KW-0125">Carotenoid biosynthesis</keyword>
<evidence type="ECO:0000313" key="8">
    <source>
        <dbReference type="Proteomes" id="UP000280444"/>
    </source>
</evidence>
<dbReference type="Proteomes" id="UP000280444">
    <property type="component" value="Unassembled WGS sequence"/>
</dbReference>
<dbReference type="NCBIfam" id="TIGR02734">
    <property type="entry name" value="crtI_fam"/>
    <property type="match status" value="1"/>
</dbReference>
<protein>
    <submittedName>
        <fullName evidence="7">Phytoene desaturase</fullName>
    </submittedName>
</protein>
<comment type="similarity">
    <text evidence="4">Belongs to the carotenoid/retinoid oxidoreductase family.</text>
</comment>
<name>A0A3P1SD14_9ACTO</name>
<dbReference type="PANTHER" id="PTHR43734:SF1">
    <property type="entry name" value="PHYTOENE DESATURASE"/>
    <property type="match status" value="1"/>
</dbReference>
<dbReference type="PANTHER" id="PTHR43734">
    <property type="entry name" value="PHYTOENE DESATURASE"/>
    <property type="match status" value="1"/>
</dbReference>
<accession>A0A3P1SD14</accession>
<sequence>MRRPQHGTPPRAVVIGGGLAGLASAGLLARDGYEVDLIEARETVGGRVDTCEIEGFTFDIGPTWYLMGEVMEHFFALMGADIADYCSFEPLTPAYRLFRDTGEYIDVVSGREEVARLFESREPGAGQRIREHLASAERTYTLALKYFLYTNFEALSPWCRREILRDVPTLIRLLTESLETHADKVVADPVLRQMLTFHAVFLSAAPAMLPSMYHLMAHLDLNDGVVYPVGGMRTLVDAVESVVKNAGVRIHTSTRAEEILTQPGGRGRCRATARGVRIRHADGRVEEMDADTVVSTIDLWASETRLLPSELQTYPQAYWEKSRNGIGTVLAMIGVKGELPELAHHSFFFTSDWEKNFSQIFGEHPSIPDPASIYVCRSSATDVTAAPEGHETLFILVPVPADDLIGHGSIDLDCLGDEPCRAGDDVVEQVIDAAIAQVSSWANIPDLAERVVVRRTLGPADHSARYGSFHGNAFGPAHVLSQSAFMRARSRSSHVDSLLFAGQTTAPGIGVPMAFISAENVLKRLHGDTSALPIPEPPDAPRHSVMQQWHDNNRGR</sequence>
<dbReference type="GO" id="GO:0016491">
    <property type="term" value="F:oxidoreductase activity"/>
    <property type="evidence" value="ECO:0007669"/>
    <property type="project" value="UniProtKB-KW"/>
</dbReference>
<comment type="pathway">
    <text evidence="1 4">Carotenoid biosynthesis.</text>
</comment>
<evidence type="ECO:0000259" key="6">
    <source>
        <dbReference type="Pfam" id="PF01593"/>
    </source>
</evidence>
<dbReference type="AlphaFoldDB" id="A0A3P1SD14"/>
<comment type="caution">
    <text evidence="7">The sequence shown here is derived from an EMBL/GenBank/DDBJ whole genome shotgun (WGS) entry which is preliminary data.</text>
</comment>
<dbReference type="SUPFAM" id="SSF51905">
    <property type="entry name" value="FAD/NAD(P)-binding domain"/>
    <property type="match status" value="1"/>
</dbReference>
<dbReference type="OrthoDB" id="9774675at2"/>
<dbReference type="Pfam" id="PF01593">
    <property type="entry name" value="Amino_oxidase"/>
    <property type="match status" value="1"/>
</dbReference>
<proteinExistence type="inferred from homology"/>
<evidence type="ECO:0000256" key="4">
    <source>
        <dbReference type="RuleBase" id="RU362075"/>
    </source>
</evidence>
<dbReference type="InterPro" id="IPR002937">
    <property type="entry name" value="Amino_oxidase"/>
</dbReference>
<keyword evidence="8" id="KW-1185">Reference proteome</keyword>
<feature type="region of interest" description="Disordered" evidence="5">
    <location>
        <begin position="529"/>
        <end position="556"/>
    </location>
</feature>
<evidence type="ECO:0000256" key="1">
    <source>
        <dbReference type="ARBA" id="ARBA00004829"/>
    </source>
</evidence>
<evidence type="ECO:0000313" key="7">
    <source>
        <dbReference type="EMBL" id="RRC95183.1"/>
    </source>
</evidence>
<keyword evidence="3 4" id="KW-0560">Oxidoreductase</keyword>
<evidence type="ECO:0000256" key="3">
    <source>
        <dbReference type="ARBA" id="ARBA00023002"/>
    </source>
</evidence>
<reference evidence="7 8" key="1">
    <citation type="submission" date="2018-11" db="EMBL/GenBank/DDBJ databases">
        <title>Genomes From Bacteria Associated with the Canine Oral Cavity: a Test Case for Automated Genome-Based Taxonomic Assignment.</title>
        <authorList>
            <person name="Coil D.A."/>
            <person name="Jospin G."/>
            <person name="Darling A.E."/>
            <person name="Wallis C."/>
            <person name="Davis I.J."/>
            <person name="Harris S."/>
            <person name="Eisen J.A."/>
            <person name="Holcombe L.J."/>
            <person name="O'Flynn C."/>
        </authorList>
    </citation>
    <scope>NUCLEOTIDE SEQUENCE [LARGE SCALE GENOMIC DNA]</scope>
    <source>
        <strain evidence="7 8">OH770</strain>
    </source>
</reference>
<gene>
    <name evidence="7" type="primary">crtI</name>
    <name evidence="7" type="ORF">EII11_06770</name>
</gene>
<dbReference type="Gene3D" id="3.50.50.60">
    <property type="entry name" value="FAD/NAD(P)-binding domain"/>
    <property type="match status" value="2"/>
</dbReference>
<dbReference type="EMBL" id="RQZF01000006">
    <property type="protein sequence ID" value="RRC95183.1"/>
    <property type="molecule type" value="Genomic_DNA"/>
</dbReference>